<feature type="transmembrane region" description="Helical" evidence="4">
    <location>
        <begin position="194"/>
        <end position="213"/>
    </location>
</feature>
<dbReference type="Proteomes" id="UP000053831">
    <property type="component" value="Unassembled WGS sequence"/>
</dbReference>
<reference evidence="6 7" key="1">
    <citation type="submission" date="2015-07" db="EMBL/GenBank/DDBJ databases">
        <title>The genome of the fungus Escovopsis weberi, a specialized disease agent of ant agriculture.</title>
        <authorList>
            <person name="de Man T.J."/>
            <person name="Stajich J.E."/>
            <person name="Kubicek C.P."/>
            <person name="Chenthamara K."/>
            <person name="Atanasova L."/>
            <person name="Druzhinina I.S."/>
            <person name="Birnbaum S."/>
            <person name="Barribeau S.M."/>
            <person name="Teiling C."/>
            <person name="Suen G."/>
            <person name="Currie C."/>
            <person name="Gerardo N.M."/>
        </authorList>
    </citation>
    <scope>NUCLEOTIDE SEQUENCE [LARGE SCALE GENOMIC DNA]</scope>
</reference>
<evidence type="ECO:0000313" key="6">
    <source>
        <dbReference type="EMBL" id="KOS22615.1"/>
    </source>
</evidence>
<dbReference type="Gene3D" id="1.20.1250.20">
    <property type="entry name" value="MFS general substrate transporter like domains"/>
    <property type="match status" value="2"/>
</dbReference>
<organism evidence="6 7">
    <name type="scientific">Escovopsis weberi</name>
    <dbReference type="NCBI Taxonomy" id="150374"/>
    <lineage>
        <taxon>Eukaryota</taxon>
        <taxon>Fungi</taxon>
        <taxon>Dikarya</taxon>
        <taxon>Ascomycota</taxon>
        <taxon>Pezizomycotina</taxon>
        <taxon>Sordariomycetes</taxon>
        <taxon>Hypocreomycetidae</taxon>
        <taxon>Hypocreales</taxon>
        <taxon>Hypocreaceae</taxon>
        <taxon>Escovopsis</taxon>
    </lineage>
</organism>
<comment type="caution">
    <text evidence="6">The sequence shown here is derived from an EMBL/GenBank/DDBJ whole genome shotgun (WGS) entry which is preliminary data.</text>
</comment>
<feature type="domain" description="Major facilitator superfamily (MFS) profile" evidence="5">
    <location>
        <begin position="65"/>
        <end position="449"/>
    </location>
</feature>
<feature type="transmembrane region" description="Helical" evidence="4">
    <location>
        <begin position="335"/>
        <end position="353"/>
    </location>
</feature>
<evidence type="ECO:0000256" key="1">
    <source>
        <dbReference type="ARBA" id="ARBA00004141"/>
    </source>
</evidence>
<feature type="transmembrane region" description="Helical" evidence="4">
    <location>
        <begin position="429"/>
        <end position="448"/>
    </location>
</feature>
<comment type="subcellular location">
    <subcellularLocation>
        <location evidence="1">Membrane</location>
        <topology evidence="1">Multi-pass membrane protein</topology>
    </subcellularLocation>
</comment>
<dbReference type="PROSITE" id="PS50850">
    <property type="entry name" value="MFS"/>
    <property type="match status" value="1"/>
</dbReference>
<dbReference type="AlphaFoldDB" id="A0A0M9VWZ9"/>
<feature type="compositionally biased region" description="Polar residues" evidence="3">
    <location>
        <begin position="1"/>
        <end position="14"/>
    </location>
</feature>
<evidence type="ECO:0000256" key="4">
    <source>
        <dbReference type="SAM" id="Phobius"/>
    </source>
</evidence>
<comment type="similarity">
    <text evidence="2">Belongs to the major facilitator superfamily. Monocarboxylate porter (TC 2.A.1.13) family.</text>
</comment>
<feature type="transmembrane region" description="Helical" evidence="4">
    <location>
        <begin position="107"/>
        <end position="129"/>
    </location>
</feature>
<dbReference type="PANTHER" id="PTHR11360:SF234">
    <property type="entry name" value="MFS-TYPE TRANSPORTER DBAD-RELATED"/>
    <property type="match status" value="1"/>
</dbReference>
<feature type="transmembrane region" description="Helical" evidence="4">
    <location>
        <begin position="396"/>
        <end position="417"/>
    </location>
</feature>
<dbReference type="InterPro" id="IPR050327">
    <property type="entry name" value="Proton-linked_MCT"/>
</dbReference>
<keyword evidence="4" id="KW-0472">Membrane</keyword>
<feature type="transmembrane region" description="Helical" evidence="4">
    <location>
        <begin position="162"/>
        <end position="187"/>
    </location>
</feature>
<feature type="transmembrane region" description="Helical" evidence="4">
    <location>
        <begin position="270"/>
        <end position="292"/>
    </location>
</feature>
<proteinExistence type="inferred from homology"/>
<name>A0A0M9VWZ9_ESCWE</name>
<feature type="transmembrane region" description="Helical" evidence="4">
    <location>
        <begin position="225"/>
        <end position="249"/>
    </location>
</feature>
<keyword evidence="4" id="KW-1133">Transmembrane helix</keyword>
<gene>
    <name evidence="6" type="ORF">ESCO_001932</name>
</gene>
<sequence length="458" mass="48975">MATSVESVRTSSPVVGQGSDMMEKQQKGEQVSPTLQDSETIASSELPAPAAAAATPPPPPDGGLMAWLQVLGAFFLFFNSWGIVNSFGSFQAHYEQVLIPDKSPSAISWIGSFQGFLLFIVSVFVGPIFDKGYLKTIIVIGLFLVVFGLMMTSLSTQYYQLFLAQGVVTGCGLAFNVLPSVAIIATYFSKRRALAVGITASGGSIGSVLYPIMLRKTIGPLGFGWATRLMAFIALGTLLIPLAVMRSRLPPPTKFRALYDMTMFREPPSVAMCFAMVFCFLGIYFPLFYLPTFYAVKLQEPGDMSFYVLSILNATSLIGRLGAGAIGDNIGPINTVLPFSFASAVVAFAWMGIHNVGGTIVFAVIYGITSGAMVSVSLTLVAALSPSLSVVGTRMGMNFIFAGVGLLIGNPIAGALIDLENRVFWKAQLFSAVTLVVSFLGIVVIRITRGRELTGWKM</sequence>
<keyword evidence="4" id="KW-0812">Transmembrane</keyword>
<evidence type="ECO:0000313" key="7">
    <source>
        <dbReference type="Proteomes" id="UP000053831"/>
    </source>
</evidence>
<feature type="region of interest" description="Disordered" evidence="3">
    <location>
        <begin position="1"/>
        <end position="39"/>
    </location>
</feature>
<feature type="transmembrane region" description="Helical" evidence="4">
    <location>
        <begin position="66"/>
        <end position="87"/>
    </location>
</feature>
<feature type="compositionally biased region" description="Polar residues" evidence="3">
    <location>
        <begin position="28"/>
        <end position="39"/>
    </location>
</feature>
<feature type="transmembrane region" description="Helical" evidence="4">
    <location>
        <begin position="304"/>
        <end position="323"/>
    </location>
</feature>
<dbReference type="InterPro" id="IPR020846">
    <property type="entry name" value="MFS_dom"/>
</dbReference>
<dbReference type="GO" id="GO:0022857">
    <property type="term" value="F:transmembrane transporter activity"/>
    <property type="evidence" value="ECO:0007669"/>
    <property type="project" value="InterPro"/>
</dbReference>
<keyword evidence="7" id="KW-1185">Reference proteome</keyword>
<evidence type="ECO:0000256" key="2">
    <source>
        <dbReference type="ARBA" id="ARBA00006727"/>
    </source>
</evidence>
<dbReference type="InterPro" id="IPR036259">
    <property type="entry name" value="MFS_trans_sf"/>
</dbReference>
<dbReference type="InterPro" id="IPR011701">
    <property type="entry name" value="MFS"/>
</dbReference>
<feature type="transmembrane region" description="Helical" evidence="4">
    <location>
        <begin position="136"/>
        <end position="156"/>
    </location>
</feature>
<accession>A0A0M9VWZ9</accession>
<dbReference type="Pfam" id="PF07690">
    <property type="entry name" value="MFS_1"/>
    <property type="match status" value="1"/>
</dbReference>
<dbReference type="PANTHER" id="PTHR11360">
    <property type="entry name" value="MONOCARBOXYLATE TRANSPORTER"/>
    <property type="match status" value="1"/>
</dbReference>
<dbReference type="GO" id="GO:0016020">
    <property type="term" value="C:membrane"/>
    <property type="evidence" value="ECO:0007669"/>
    <property type="project" value="UniProtKB-SubCell"/>
</dbReference>
<evidence type="ECO:0000256" key="3">
    <source>
        <dbReference type="SAM" id="MobiDB-lite"/>
    </source>
</evidence>
<feature type="transmembrane region" description="Helical" evidence="4">
    <location>
        <begin position="359"/>
        <end position="384"/>
    </location>
</feature>
<dbReference type="EMBL" id="LGSR01000006">
    <property type="protein sequence ID" value="KOS22615.1"/>
    <property type="molecule type" value="Genomic_DNA"/>
</dbReference>
<protein>
    <submittedName>
        <fullName evidence="6">Riboflavin transporter MCH5</fullName>
    </submittedName>
</protein>
<dbReference type="OrthoDB" id="6509908at2759"/>
<evidence type="ECO:0000259" key="5">
    <source>
        <dbReference type="PROSITE" id="PS50850"/>
    </source>
</evidence>
<dbReference type="SUPFAM" id="SSF103473">
    <property type="entry name" value="MFS general substrate transporter"/>
    <property type="match status" value="1"/>
</dbReference>